<dbReference type="EMBL" id="CP025012">
    <property type="protein sequence ID" value="AUW41494.1"/>
    <property type="molecule type" value="Genomic_DNA"/>
</dbReference>
<sequence>MLLRREDAHPSRRFSMLVYAIPGKTAARFAWENRFTLFLELL</sequence>
<organism evidence="1 2">
    <name type="scientific">Rhizobium leguminosarum</name>
    <dbReference type="NCBI Taxonomy" id="384"/>
    <lineage>
        <taxon>Bacteria</taxon>
        <taxon>Pseudomonadati</taxon>
        <taxon>Pseudomonadota</taxon>
        <taxon>Alphaproteobacteria</taxon>
        <taxon>Hyphomicrobiales</taxon>
        <taxon>Rhizobiaceae</taxon>
        <taxon>Rhizobium/Agrobacterium group</taxon>
        <taxon>Rhizobium</taxon>
    </lineage>
</organism>
<dbReference type="Proteomes" id="UP000238523">
    <property type="component" value="Chromosome"/>
</dbReference>
<reference evidence="1 2" key="1">
    <citation type="submission" date="2017-11" db="EMBL/GenBank/DDBJ databases">
        <title>Complete genome of Rhizobium leguminosarum Norway, an ineffective micro-symbiont.</title>
        <authorList>
            <person name="Hoffrichter A."/>
            <person name="Liang J."/>
            <person name="Brachmann A."/>
            <person name="Marin M."/>
        </authorList>
    </citation>
    <scope>NUCLEOTIDE SEQUENCE [LARGE SCALE GENOMIC DNA]</scope>
    <source>
        <strain evidence="1 2">Norway</strain>
    </source>
</reference>
<evidence type="ECO:0000313" key="2">
    <source>
        <dbReference type="Proteomes" id="UP000238523"/>
    </source>
</evidence>
<dbReference type="AlphaFoldDB" id="A0A2K9YZT4"/>
<evidence type="ECO:0000313" key="1">
    <source>
        <dbReference type="EMBL" id="AUW41494.1"/>
    </source>
</evidence>
<proteinExistence type="predicted"/>
<gene>
    <name evidence="1" type="ORF">CUJ84_Chr001095</name>
</gene>
<protein>
    <submittedName>
        <fullName evidence="1">Uncharacterized protein</fullName>
    </submittedName>
</protein>
<name>A0A2K9YZT4_RHILE</name>
<accession>A0A2K9YZT4</accession>